<accession>A0ABR3YC38</accession>
<dbReference type="InterPro" id="IPR003616">
    <property type="entry name" value="Post-SET_dom"/>
</dbReference>
<feature type="compositionally biased region" description="Polar residues" evidence="8">
    <location>
        <begin position="121"/>
        <end position="130"/>
    </location>
</feature>
<protein>
    <submittedName>
        <fullName evidence="12">Uncharacterized protein</fullName>
    </submittedName>
</protein>
<evidence type="ECO:0000259" key="10">
    <source>
        <dbReference type="PROSITE" id="PS50867"/>
    </source>
</evidence>
<feature type="compositionally biased region" description="Polar residues" evidence="8">
    <location>
        <begin position="38"/>
        <end position="65"/>
    </location>
</feature>
<dbReference type="Proteomes" id="UP001583193">
    <property type="component" value="Unassembled WGS sequence"/>
</dbReference>
<keyword evidence="4" id="KW-0808">Transferase</keyword>
<dbReference type="SUPFAM" id="SSF82199">
    <property type="entry name" value="SET domain"/>
    <property type="match status" value="1"/>
</dbReference>
<dbReference type="InterPro" id="IPR007728">
    <property type="entry name" value="Pre-SET_dom"/>
</dbReference>
<dbReference type="PANTHER" id="PTHR46223:SF3">
    <property type="entry name" value="HISTONE-LYSINE N-METHYLTRANSFERASE SET-23"/>
    <property type="match status" value="1"/>
</dbReference>
<sequence>MFIDLTLDSDEELQDENPEQLLSLFTKQKSKKRKSELTSETSSPKSVLNNSRHIDINSESLPSKHNNTDLAIKTEAPKFDVVLPQLVDDVFSIDSDSSLPRKKRASLLSWNRTRQEPKPTYSHSPTQENPQLLGLSDVYYPVDNADTRAVATYPSRKHVSSDLLPLSLTSMPDGLFCKKSQSHRPKDEVPERLQGKLLKIKGPQVTLTLSSEENATSFPDNFDFINAYVLRRGVEKADASFDAGCDCGIVCDMKSCTCLSLEEGSDDPIIPYEIRSDRTYVLSNDFLKRTAMIFECTALCACSRHCWNRVVERGRTIALNIFDTGIRGFGLRSPNYIKAGQFIDLYLGEVITKASADRREAIAEAQKRPSYLFSLDFLPSDRPIYVVDGQKFGSPTRFMNHSCNPNCRMIPVSRHHGDQRLYELAFFALRDIPPMTELTFDYNPGWDGKKKKNRNQIDPNAVKCLCGEPNCRGQLWPTQRKRAR</sequence>
<evidence type="ECO:0000313" key="13">
    <source>
        <dbReference type="Proteomes" id="UP001583193"/>
    </source>
</evidence>
<dbReference type="InterPro" id="IPR046341">
    <property type="entry name" value="SET_dom_sf"/>
</dbReference>
<feature type="region of interest" description="Disordered" evidence="8">
    <location>
        <begin position="108"/>
        <end position="132"/>
    </location>
</feature>
<evidence type="ECO:0000256" key="3">
    <source>
        <dbReference type="ARBA" id="ARBA00022603"/>
    </source>
</evidence>
<evidence type="ECO:0000256" key="6">
    <source>
        <dbReference type="ARBA" id="ARBA00022723"/>
    </source>
</evidence>
<evidence type="ECO:0000256" key="7">
    <source>
        <dbReference type="ARBA" id="ARBA00022833"/>
    </source>
</evidence>
<comment type="subcellular location">
    <subcellularLocation>
        <location evidence="1">Chromosome</location>
    </subcellularLocation>
</comment>
<feature type="domain" description="Pre-SET" evidence="10">
    <location>
        <begin position="243"/>
        <end position="314"/>
    </location>
</feature>
<organism evidence="12 13">
    <name type="scientific">Paecilomyces lecythidis</name>
    <dbReference type="NCBI Taxonomy" id="3004212"/>
    <lineage>
        <taxon>Eukaryota</taxon>
        <taxon>Fungi</taxon>
        <taxon>Dikarya</taxon>
        <taxon>Ascomycota</taxon>
        <taxon>Pezizomycotina</taxon>
        <taxon>Eurotiomycetes</taxon>
        <taxon>Eurotiomycetidae</taxon>
        <taxon>Eurotiales</taxon>
        <taxon>Thermoascaceae</taxon>
        <taxon>Paecilomyces</taxon>
    </lineage>
</organism>
<name>A0ABR3YC38_9EURO</name>
<comment type="caution">
    <text evidence="12">The sequence shown here is derived from an EMBL/GenBank/DDBJ whole genome shotgun (WGS) entry which is preliminary data.</text>
</comment>
<evidence type="ECO:0000259" key="11">
    <source>
        <dbReference type="PROSITE" id="PS50868"/>
    </source>
</evidence>
<reference evidence="12 13" key="1">
    <citation type="journal article" date="2024" name="IMA Fungus">
        <title>IMA Genome - F19 : A genome assembly and annotation guide to empower mycologists, including annotated draft genome sequences of Ceratocystis pirilliformis, Diaporthe australafricana, Fusarium ophioides, Paecilomyces lecythidis, and Sporothrix stenoceras.</title>
        <authorList>
            <person name="Aylward J."/>
            <person name="Wilson A.M."/>
            <person name="Visagie C.M."/>
            <person name="Spraker J."/>
            <person name="Barnes I."/>
            <person name="Buitendag C."/>
            <person name="Ceriani C."/>
            <person name="Del Mar Angel L."/>
            <person name="du Plessis D."/>
            <person name="Fuchs T."/>
            <person name="Gasser K."/>
            <person name="Kramer D."/>
            <person name="Li W."/>
            <person name="Munsamy K."/>
            <person name="Piso A."/>
            <person name="Price J.L."/>
            <person name="Sonnekus B."/>
            <person name="Thomas C."/>
            <person name="van der Nest A."/>
            <person name="van Dijk A."/>
            <person name="van Heerden A."/>
            <person name="van Vuuren N."/>
            <person name="Yilmaz N."/>
            <person name="Duong T.A."/>
            <person name="van der Merwe N.A."/>
            <person name="Wingfield M.J."/>
            <person name="Wingfield B.D."/>
        </authorList>
    </citation>
    <scope>NUCLEOTIDE SEQUENCE [LARGE SCALE GENOMIC DNA]</scope>
    <source>
        <strain evidence="12 13">CMW 18167</strain>
    </source>
</reference>
<dbReference type="InterPro" id="IPR001214">
    <property type="entry name" value="SET_dom"/>
</dbReference>
<evidence type="ECO:0000256" key="5">
    <source>
        <dbReference type="ARBA" id="ARBA00022691"/>
    </source>
</evidence>
<keyword evidence="6" id="KW-0479">Metal-binding</keyword>
<gene>
    <name evidence="12" type="ORF">Plec18167_001039</name>
</gene>
<keyword evidence="7" id="KW-0862">Zinc</keyword>
<evidence type="ECO:0000259" key="9">
    <source>
        <dbReference type="PROSITE" id="PS50280"/>
    </source>
</evidence>
<keyword evidence="2" id="KW-0158">Chromosome</keyword>
<dbReference type="SMART" id="SM00317">
    <property type="entry name" value="SET"/>
    <property type="match status" value="1"/>
</dbReference>
<dbReference type="PANTHER" id="PTHR46223">
    <property type="entry name" value="HISTONE-LYSINE N-METHYLTRANSFERASE SUV39H"/>
    <property type="match status" value="1"/>
</dbReference>
<dbReference type="PROSITE" id="PS50867">
    <property type="entry name" value="PRE_SET"/>
    <property type="match status" value="1"/>
</dbReference>
<feature type="domain" description="SET" evidence="9">
    <location>
        <begin position="315"/>
        <end position="443"/>
    </location>
</feature>
<evidence type="ECO:0000256" key="4">
    <source>
        <dbReference type="ARBA" id="ARBA00022679"/>
    </source>
</evidence>
<dbReference type="Pfam" id="PF05033">
    <property type="entry name" value="Pre-SET"/>
    <property type="match status" value="1"/>
</dbReference>
<dbReference type="EMBL" id="JAVDPF010000002">
    <property type="protein sequence ID" value="KAL1885545.1"/>
    <property type="molecule type" value="Genomic_DNA"/>
</dbReference>
<proteinExistence type="predicted"/>
<evidence type="ECO:0000256" key="8">
    <source>
        <dbReference type="SAM" id="MobiDB-lite"/>
    </source>
</evidence>
<feature type="domain" description="Post-SET" evidence="11">
    <location>
        <begin position="460"/>
        <end position="476"/>
    </location>
</feature>
<dbReference type="PROSITE" id="PS50280">
    <property type="entry name" value="SET"/>
    <property type="match status" value="1"/>
</dbReference>
<evidence type="ECO:0000313" key="12">
    <source>
        <dbReference type="EMBL" id="KAL1885545.1"/>
    </source>
</evidence>
<dbReference type="InterPro" id="IPR050973">
    <property type="entry name" value="H3K9_Histone-Lys_N-MTase"/>
</dbReference>
<feature type="region of interest" description="Disordered" evidence="8">
    <location>
        <begin position="25"/>
        <end position="65"/>
    </location>
</feature>
<evidence type="ECO:0000256" key="2">
    <source>
        <dbReference type="ARBA" id="ARBA00022454"/>
    </source>
</evidence>
<keyword evidence="13" id="KW-1185">Reference proteome</keyword>
<dbReference type="PROSITE" id="PS50868">
    <property type="entry name" value="POST_SET"/>
    <property type="match status" value="1"/>
</dbReference>
<dbReference type="Gene3D" id="2.170.270.10">
    <property type="entry name" value="SET domain"/>
    <property type="match status" value="1"/>
</dbReference>
<keyword evidence="5" id="KW-0949">S-adenosyl-L-methionine</keyword>
<keyword evidence="3" id="KW-0489">Methyltransferase</keyword>
<dbReference type="Pfam" id="PF00856">
    <property type="entry name" value="SET"/>
    <property type="match status" value="1"/>
</dbReference>
<evidence type="ECO:0000256" key="1">
    <source>
        <dbReference type="ARBA" id="ARBA00004286"/>
    </source>
</evidence>